<comment type="caution">
    <text evidence="1">The sequence shown here is derived from an EMBL/GenBank/DDBJ whole genome shotgun (WGS) entry which is preliminary data.</text>
</comment>
<gene>
    <name evidence="1" type="ORF">BJX68DRAFT_269690</name>
</gene>
<dbReference type="Proteomes" id="UP001610444">
    <property type="component" value="Unassembled WGS sequence"/>
</dbReference>
<organism evidence="1 2">
    <name type="scientific">Aspergillus pseudodeflectus</name>
    <dbReference type="NCBI Taxonomy" id="176178"/>
    <lineage>
        <taxon>Eukaryota</taxon>
        <taxon>Fungi</taxon>
        <taxon>Dikarya</taxon>
        <taxon>Ascomycota</taxon>
        <taxon>Pezizomycotina</taxon>
        <taxon>Eurotiomycetes</taxon>
        <taxon>Eurotiomycetidae</taxon>
        <taxon>Eurotiales</taxon>
        <taxon>Aspergillaceae</taxon>
        <taxon>Aspergillus</taxon>
        <taxon>Aspergillus subgen. Nidulantes</taxon>
    </lineage>
</organism>
<protein>
    <recommendedName>
        <fullName evidence="3">N-acetyltransferase domain-containing protein</fullName>
    </recommendedName>
</protein>
<dbReference type="EMBL" id="JBFXLR010000041">
    <property type="protein sequence ID" value="KAL2844458.1"/>
    <property type="molecule type" value="Genomic_DNA"/>
</dbReference>
<accession>A0ABR4JWP5</accession>
<evidence type="ECO:0000313" key="2">
    <source>
        <dbReference type="Proteomes" id="UP001610444"/>
    </source>
</evidence>
<reference evidence="1 2" key="1">
    <citation type="submission" date="2024-07" db="EMBL/GenBank/DDBJ databases">
        <title>Section-level genome sequencing and comparative genomics of Aspergillus sections Usti and Cavernicolus.</title>
        <authorList>
            <consortium name="Lawrence Berkeley National Laboratory"/>
            <person name="Nybo J.L."/>
            <person name="Vesth T.C."/>
            <person name="Theobald S."/>
            <person name="Frisvad J.C."/>
            <person name="Larsen T.O."/>
            <person name="Kjaerboelling I."/>
            <person name="Rothschild-Mancinelli K."/>
            <person name="Lyhne E.K."/>
            <person name="Kogle M.E."/>
            <person name="Barry K."/>
            <person name="Clum A."/>
            <person name="Na H."/>
            <person name="Ledsgaard L."/>
            <person name="Lin J."/>
            <person name="Lipzen A."/>
            <person name="Kuo A."/>
            <person name="Riley R."/>
            <person name="Mondo S."/>
            <person name="LaButti K."/>
            <person name="Haridas S."/>
            <person name="Pangalinan J."/>
            <person name="Salamov A.A."/>
            <person name="Simmons B.A."/>
            <person name="Magnuson J.K."/>
            <person name="Chen J."/>
            <person name="Drula E."/>
            <person name="Henrissat B."/>
            <person name="Wiebenga A."/>
            <person name="Lubbers R.J."/>
            <person name="Gomes A.C."/>
            <person name="Macurrencykelacurrency M.R."/>
            <person name="Stajich J."/>
            <person name="Grigoriev I.V."/>
            <person name="Mortensen U.H."/>
            <person name="De vries R.P."/>
            <person name="Baker S.E."/>
            <person name="Andersen M.R."/>
        </authorList>
    </citation>
    <scope>NUCLEOTIDE SEQUENCE [LARGE SCALE GENOMIC DNA]</scope>
    <source>
        <strain evidence="1 2">CBS 756.74</strain>
    </source>
</reference>
<keyword evidence="2" id="KW-1185">Reference proteome</keyword>
<dbReference type="GeneID" id="98161582"/>
<name>A0ABR4JWP5_9EURO</name>
<evidence type="ECO:0000313" key="1">
    <source>
        <dbReference type="EMBL" id="KAL2844458.1"/>
    </source>
</evidence>
<sequence>MIKIRLSLTHAEEEEFPWMEDFNARCSCNGATVATAKARYIDRERIRSHFWQQMEEPSEEMNKLAFEVFDQYGIVKSKFMDHPVQRGTGVWGDELDRGPLFLIEELHVTALEYRRKGLGQRIVSLLPDKALRYFELIDQLAKSYRQATGSAAQPLILHALVLPGRLNADAQLQSVGKSVREILDMNAQALDGILQFWRKCGFRRIGASKCLAFSFDPQHPSRALAVASDFDPQPDLGNNFEDEELNGVRSLKEAQQRRNERLRNLLPLHYAALTQSDDQCRAFFASHTSGQAGWTKTLRTGQSLLHITACRLMPRNVERLLNNVDEADFLKGCRNGDGFTPLEVLQDVLDSVRSQGQFGSMRMNLSGDFKGHPDNAVSCLSLLASPDVSMLTNACLRYGCTCAECLNGFLSPRMSISLTHQCGNLVKFLPNHFKDDRWRVDEYNFVMHLDPSIQSALRSSRSLLQGFVDILQIVVKCLEAKKVPTPENILQCANERSISVPHTQEYLQHAGAQKGCHAALHLLFNAAKKQDLKAGDGQCPRSLGRSWSALPACRNDHEFKFVAKMCGCDGDGVW</sequence>
<evidence type="ECO:0008006" key="3">
    <source>
        <dbReference type="Google" id="ProtNLM"/>
    </source>
</evidence>
<dbReference type="RefSeq" id="XP_070896153.1">
    <property type="nucleotide sequence ID" value="XM_071046418.1"/>
</dbReference>
<proteinExistence type="predicted"/>